<dbReference type="Gene3D" id="2.120.10.10">
    <property type="match status" value="1"/>
</dbReference>
<keyword evidence="2" id="KW-0732">Signal</keyword>
<dbReference type="EMBL" id="FNDJ01000002">
    <property type="protein sequence ID" value="SDH57133.1"/>
    <property type="molecule type" value="Genomic_DNA"/>
</dbReference>
<dbReference type="Gene3D" id="2.60.120.260">
    <property type="entry name" value="Galactose-binding domain-like"/>
    <property type="match status" value="1"/>
</dbReference>
<evidence type="ECO:0000259" key="4">
    <source>
        <dbReference type="Pfam" id="PF13088"/>
    </source>
</evidence>
<dbReference type="RefSeq" id="WP_143043599.1">
    <property type="nucleotide sequence ID" value="NZ_FNDJ01000002.1"/>
</dbReference>
<accession>A0A1G8DHL5</accession>
<dbReference type="AlphaFoldDB" id="A0A1G8DHL5"/>
<dbReference type="PANTHER" id="PTHR38792">
    <property type="entry name" value="BNR/ASP-BOX REPEAT DOMAIN PROTEIN (AFU_ORTHOLOGUE AFUA_7G06430)-RELATED"/>
    <property type="match status" value="1"/>
</dbReference>
<name>A0A1G8DHL5_9ACTN</name>
<dbReference type="Proteomes" id="UP000199202">
    <property type="component" value="Unassembled WGS sequence"/>
</dbReference>
<dbReference type="Pfam" id="PF13088">
    <property type="entry name" value="BNR_2"/>
    <property type="match status" value="1"/>
</dbReference>
<dbReference type="InterPro" id="IPR036278">
    <property type="entry name" value="Sialidase_sf"/>
</dbReference>
<dbReference type="OrthoDB" id="41724at2"/>
<evidence type="ECO:0000313" key="5">
    <source>
        <dbReference type="EMBL" id="SDH57133.1"/>
    </source>
</evidence>
<evidence type="ECO:0000256" key="1">
    <source>
        <dbReference type="SAM" id="MobiDB-lite"/>
    </source>
</evidence>
<evidence type="ECO:0000259" key="3">
    <source>
        <dbReference type="Pfam" id="PF00754"/>
    </source>
</evidence>
<dbReference type="InterPro" id="IPR000421">
    <property type="entry name" value="FA58C"/>
</dbReference>
<evidence type="ECO:0000256" key="2">
    <source>
        <dbReference type="SAM" id="SignalP"/>
    </source>
</evidence>
<organism evidence="5 6">
    <name type="scientific">Nonomuraea jiangxiensis</name>
    <dbReference type="NCBI Taxonomy" id="633440"/>
    <lineage>
        <taxon>Bacteria</taxon>
        <taxon>Bacillati</taxon>
        <taxon>Actinomycetota</taxon>
        <taxon>Actinomycetes</taxon>
        <taxon>Streptosporangiales</taxon>
        <taxon>Streptosporangiaceae</taxon>
        <taxon>Nonomuraea</taxon>
    </lineage>
</organism>
<dbReference type="SUPFAM" id="SSF50939">
    <property type="entry name" value="Sialidases"/>
    <property type="match status" value="1"/>
</dbReference>
<feature type="domain" description="F5/8 type C" evidence="3">
    <location>
        <begin position="445"/>
        <end position="539"/>
    </location>
</feature>
<dbReference type="CDD" id="cd15482">
    <property type="entry name" value="Sialidase_non-viral"/>
    <property type="match status" value="1"/>
</dbReference>
<protein>
    <submittedName>
        <fullName evidence="5">F5/8 type C domain-containing protein</fullName>
    </submittedName>
</protein>
<dbReference type="SUPFAM" id="SSF49785">
    <property type="entry name" value="Galactose-binding domain-like"/>
    <property type="match status" value="1"/>
</dbReference>
<dbReference type="STRING" id="633440.SAMN05421869_102575"/>
<feature type="domain" description="Sialidase" evidence="4">
    <location>
        <begin position="139"/>
        <end position="335"/>
    </location>
</feature>
<gene>
    <name evidence="5" type="ORF">SAMN05421869_102575</name>
</gene>
<dbReference type="InterPro" id="IPR008979">
    <property type="entry name" value="Galactose-bd-like_sf"/>
</dbReference>
<reference evidence="5 6" key="1">
    <citation type="submission" date="2016-10" db="EMBL/GenBank/DDBJ databases">
        <authorList>
            <person name="de Groot N.N."/>
        </authorList>
    </citation>
    <scope>NUCLEOTIDE SEQUENCE [LARGE SCALE GENOMIC DNA]</scope>
    <source>
        <strain evidence="5 6">CGMCC 4.6533</strain>
    </source>
</reference>
<feature type="region of interest" description="Disordered" evidence="1">
    <location>
        <begin position="568"/>
        <end position="596"/>
    </location>
</feature>
<dbReference type="PANTHER" id="PTHR38792:SF3">
    <property type="entry name" value="BNR_ASP-BOX REPEAT DOMAIN PROTEIN (AFU_ORTHOLOGUE AFUA_7G06430)-RELATED"/>
    <property type="match status" value="1"/>
</dbReference>
<feature type="signal peptide" evidence="2">
    <location>
        <begin position="1"/>
        <end position="24"/>
    </location>
</feature>
<sequence length="596" mass="63451">MSVPFVLLAACLLPLAAPYGVAHADPVEPADYCGIPDDFVDAALLDPIAWIQPVPAPTAAEPTVEQRARFAGFPSVASIDLVGKDGRPVRKVIASWSTNVDEVMEHTGELAVSHDDGDTFGVPRAAPLREAPLQLLDGRLLATRYYLSPVDPHTSGLDVLTSTDAGETWTRSTATFTTPDELAGIGVAHGTPIQLLDGTILVAAYNPYGPTAAFKAEVYASRDGGRTFTRRGVIAEPSDGFTYNEAAIEQVADGSLLAVLRRDGGLYSTLHYSRSADGGVTWSPVDQLRLPGQDCVVRGVSPRLLLMPNGVLVLSAGRPDNWMTVSLDGRGDSWGLPRVTYHNRDGVYDSHGSSGYTGIAPIGVHRLVQVFDNCKLPGKWPDGTLNETACPAGGKFEHGGWYAIKRRRFDVIPPDPGRIDLAAKARRGELTVTTNMTWSAAEHPRARPGGAHDGSTGYWSSAVARGRGVYVVHFDSAYTFTDVGLSLRPGHAADAKVYVSRDGRNWGSPVATVTGRVDYALRYSPLPPEARGRHVKIVLGPTRDCDPEVGRLCSMLNELELYAATPGATAASEPAGLTPGAPPVPADLKPPHPPAE</sequence>
<dbReference type="Pfam" id="PF00754">
    <property type="entry name" value="F5_F8_type_C"/>
    <property type="match status" value="1"/>
</dbReference>
<feature type="chain" id="PRO_5011649504" evidence="2">
    <location>
        <begin position="25"/>
        <end position="596"/>
    </location>
</feature>
<keyword evidence="6" id="KW-1185">Reference proteome</keyword>
<evidence type="ECO:0000313" key="6">
    <source>
        <dbReference type="Proteomes" id="UP000199202"/>
    </source>
</evidence>
<proteinExistence type="predicted"/>
<dbReference type="InterPro" id="IPR011040">
    <property type="entry name" value="Sialidase"/>
</dbReference>